<dbReference type="InterPro" id="IPR002889">
    <property type="entry name" value="WSC_carb-bd"/>
</dbReference>
<evidence type="ECO:0000259" key="7">
    <source>
        <dbReference type="PROSITE" id="PS51212"/>
    </source>
</evidence>
<keyword evidence="4" id="KW-1133">Transmembrane helix</keyword>
<evidence type="ECO:0000313" key="10">
    <source>
        <dbReference type="Proteomes" id="UP000011715"/>
    </source>
</evidence>
<dbReference type="AlphaFoldDB" id="A0A0C4EC96"/>
<protein>
    <recommendedName>
        <fullName evidence="7">WSC domain-containing protein</fullName>
    </recommendedName>
</protein>
<reference evidence="8" key="3">
    <citation type="submission" date="2011-03" db="EMBL/GenBank/DDBJ databases">
        <title>Annotation of Magnaporthe poae ATCC 64411.</title>
        <authorList>
            <person name="Ma L.-J."/>
            <person name="Dead R."/>
            <person name="Young S.K."/>
            <person name="Zeng Q."/>
            <person name="Gargeya S."/>
            <person name="Fitzgerald M."/>
            <person name="Haas B."/>
            <person name="Abouelleil A."/>
            <person name="Alvarado L."/>
            <person name="Arachchi H.M."/>
            <person name="Berlin A."/>
            <person name="Brown A."/>
            <person name="Chapman S.B."/>
            <person name="Chen Z."/>
            <person name="Dunbar C."/>
            <person name="Freedman E."/>
            <person name="Gearin G."/>
            <person name="Gellesch M."/>
            <person name="Goldberg J."/>
            <person name="Griggs A."/>
            <person name="Gujja S."/>
            <person name="Heiman D."/>
            <person name="Howarth C."/>
            <person name="Larson L."/>
            <person name="Lui A."/>
            <person name="MacDonald P.J.P."/>
            <person name="Mehta T."/>
            <person name="Montmayeur A."/>
            <person name="Murphy C."/>
            <person name="Neiman D."/>
            <person name="Pearson M."/>
            <person name="Priest M."/>
            <person name="Roberts A."/>
            <person name="Saif S."/>
            <person name="Shea T."/>
            <person name="Shenoy N."/>
            <person name="Sisk P."/>
            <person name="Stolte C."/>
            <person name="Sykes S."/>
            <person name="Yandava C."/>
            <person name="Wortman J."/>
            <person name="Nusbaum C."/>
            <person name="Birren B."/>
        </authorList>
    </citation>
    <scope>NUCLEOTIDE SEQUENCE</scope>
    <source>
        <strain evidence="8">ATCC 64411</strain>
    </source>
</reference>
<dbReference type="EMBL" id="ADBL01002306">
    <property type="status" value="NOT_ANNOTATED_CDS"/>
    <property type="molecule type" value="Genomic_DNA"/>
</dbReference>
<dbReference type="GO" id="GO:0005886">
    <property type="term" value="C:plasma membrane"/>
    <property type="evidence" value="ECO:0007669"/>
    <property type="project" value="TreeGrafter"/>
</dbReference>
<evidence type="ECO:0000313" key="9">
    <source>
        <dbReference type="EnsemblFungi" id="MAPG_10310T0"/>
    </source>
</evidence>
<keyword evidence="5" id="KW-0472">Membrane</keyword>
<evidence type="ECO:0000256" key="2">
    <source>
        <dbReference type="ARBA" id="ARBA00022692"/>
    </source>
</evidence>
<reference evidence="10" key="2">
    <citation type="submission" date="2010-05" db="EMBL/GenBank/DDBJ databases">
        <title>The genome sequence of Magnaporthe poae strain ATCC 64411.</title>
        <authorList>
            <person name="Ma L.-J."/>
            <person name="Dead R."/>
            <person name="Young S."/>
            <person name="Zeng Q."/>
            <person name="Koehrsen M."/>
            <person name="Alvarado L."/>
            <person name="Berlin A."/>
            <person name="Chapman S.B."/>
            <person name="Chen Z."/>
            <person name="Freedman E."/>
            <person name="Gellesch M."/>
            <person name="Goldberg J."/>
            <person name="Griggs A."/>
            <person name="Gujja S."/>
            <person name="Heilman E.R."/>
            <person name="Heiman D."/>
            <person name="Hepburn T."/>
            <person name="Howarth C."/>
            <person name="Jen D."/>
            <person name="Larson L."/>
            <person name="Mehta T."/>
            <person name="Neiman D."/>
            <person name="Pearson M."/>
            <person name="Roberts A."/>
            <person name="Saif S."/>
            <person name="Shea T."/>
            <person name="Shenoy N."/>
            <person name="Sisk P."/>
            <person name="Stolte C."/>
            <person name="Sykes S."/>
            <person name="Walk T."/>
            <person name="White J."/>
            <person name="Yandava C."/>
            <person name="Haas B."/>
            <person name="Nusbaum C."/>
            <person name="Birren B."/>
        </authorList>
    </citation>
    <scope>NUCLEOTIDE SEQUENCE [LARGE SCALE GENOMIC DNA]</scope>
    <source>
        <strain evidence="10">ATCC 64411 / 73-15</strain>
    </source>
</reference>
<proteinExistence type="predicted"/>
<feature type="domain" description="WSC" evidence="7">
    <location>
        <begin position="250"/>
        <end position="350"/>
    </location>
</feature>
<evidence type="ECO:0000256" key="5">
    <source>
        <dbReference type="ARBA" id="ARBA00023136"/>
    </source>
</evidence>
<evidence type="ECO:0000256" key="1">
    <source>
        <dbReference type="ARBA" id="ARBA00004167"/>
    </source>
</evidence>
<keyword evidence="2" id="KW-0812">Transmembrane</keyword>
<evidence type="ECO:0000313" key="8">
    <source>
        <dbReference type="EMBL" id="KLU90456.1"/>
    </source>
</evidence>
<evidence type="ECO:0000256" key="4">
    <source>
        <dbReference type="ARBA" id="ARBA00022989"/>
    </source>
</evidence>
<reference evidence="9" key="5">
    <citation type="submission" date="2015-06" db="UniProtKB">
        <authorList>
            <consortium name="EnsemblFungi"/>
        </authorList>
    </citation>
    <scope>IDENTIFICATION</scope>
    <source>
        <strain evidence="9">ATCC 64411</strain>
    </source>
</reference>
<dbReference type="EMBL" id="GL876975">
    <property type="protein sequence ID" value="KLU90456.1"/>
    <property type="molecule type" value="Genomic_DNA"/>
</dbReference>
<comment type="subcellular location">
    <subcellularLocation>
        <location evidence="1">Membrane</location>
        <topology evidence="1">Single-pass membrane protein</topology>
    </subcellularLocation>
</comment>
<dbReference type="Proteomes" id="UP000011715">
    <property type="component" value="Unassembled WGS sequence"/>
</dbReference>
<reference evidence="9" key="4">
    <citation type="journal article" date="2015" name="G3 (Bethesda)">
        <title>Genome sequences of three phytopathogenic species of the Magnaporthaceae family of fungi.</title>
        <authorList>
            <person name="Okagaki L.H."/>
            <person name="Nunes C.C."/>
            <person name="Sailsbery J."/>
            <person name="Clay B."/>
            <person name="Brown D."/>
            <person name="John T."/>
            <person name="Oh Y."/>
            <person name="Young N."/>
            <person name="Fitzgerald M."/>
            <person name="Haas B.J."/>
            <person name="Zeng Q."/>
            <person name="Young S."/>
            <person name="Adiconis X."/>
            <person name="Fan L."/>
            <person name="Levin J.Z."/>
            <person name="Mitchell T.K."/>
            <person name="Okubara P.A."/>
            <person name="Farman M.L."/>
            <person name="Kohn L.M."/>
            <person name="Birren B."/>
            <person name="Ma L.-J."/>
            <person name="Dean R.A."/>
        </authorList>
    </citation>
    <scope>NUCLEOTIDE SEQUENCE</scope>
    <source>
        <strain evidence="9">ATCC 64411 / 73-15</strain>
    </source>
</reference>
<dbReference type="InterPro" id="IPR051836">
    <property type="entry name" value="Kremen_rcpt"/>
</dbReference>
<dbReference type="VEuPathDB" id="FungiDB:MAPG_10310"/>
<evidence type="ECO:0000256" key="6">
    <source>
        <dbReference type="ARBA" id="ARBA00023180"/>
    </source>
</evidence>
<keyword evidence="10" id="KW-1185">Reference proteome</keyword>
<dbReference type="SMART" id="SM00321">
    <property type="entry name" value="WSC"/>
    <property type="match status" value="2"/>
</dbReference>
<dbReference type="STRING" id="644358.A0A0C4EC96"/>
<name>A0A0C4EC96_MAGP6</name>
<feature type="domain" description="WSC" evidence="7">
    <location>
        <begin position="352"/>
        <end position="447"/>
    </location>
</feature>
<evidence type="ECO:0000256" key="3">
    <source>
        <dbReference type="ARBA" id="ARBA00022729"/>
    </source>
</evidence>
<dbReference type="PANTHER" id="PTHR24269:SF16">
    <property type="entry name" value="PROTEIN SLG1"/>
    <property type="match status" value="1"/>
</dbReference>
<accession>A0A0C4EC96</accession>
<dbReference type="PANTHER" id="PTHR24269">
    <property type="entry name" value="KREMEN PROTEIN"/>
    <property type="match status" value="1"/>
</dbReference>
<organism evidence="9 10">
    <name type="scientific">Magnaporthiopsis poae (strain ATCC 64411 / 73-15)</name>
    <name type="common">Kentucky bluegrass fungus</name>
    <name type="synonym">Magnaporthe poae</name>
    <dbReference type="NCBI Taxonomy" id="644358"/>
    <lineage>
        <taxon>Eukaryota</taxon>
        <taxon>Fungi</taxon>
        <taxon>Dikarya</taxon>
        <taxon>Ascomycota</taxon>
        <taxon>Pezizomycotina</taxon>
        <taxon>Sordariomycetes</taxon>
        <taxon>Sordariomycetidae</taxon>
        <taxon>Magnaporthales</taxon>
        <taxon>Magnaporthaceae</taxon>
        <taxon>Magnaporthiopsis</taxon>
    </lineage>
</organism>
<dbReference type="PROSITE" id="PS51212">
    <property type="entry name" value="WSC"/>
    <property type="match status" value="2"/>
</dbReference>
<dbReference type="Pfam" id="PF01822">
    <property type="entry name" value="WSC"/>
    <property type="match status" value="2"/>
</dbReference>
<dbReference type="OrthoDB" id="5985073at2759"/>
<keyword evidence="3" id="KW-0732">Signal</keyword>
<keyword evidence="6" id="KW-0325">Glycoprotein</keyword>
<dbReference type="eggNOG" id="KOG4157">
    <property type="taxonomic scope" value="Eukaryota"/>
</dbReference>
<reference evidence="8" key="1">
    <citation type="submission" date="2010-05" db="EMBL/GenBank/DDBJ databases">
        <title>The Genome Sequence of Magnaporthe poae strain ATCC 64411.</title>
        <authorList>
            <consortium name="The Broad Institute Genome Sequencing Platform"/>
            <consortium name="Broad Institute Genome Sequencing Center for Infectious Disease"/>
            <person name="Ma L.-J."/>
            <person name="Dead R."/>
            <person name="Young S."/>
            <person name="Zeng Q."/>
            <person name="Koehrsen M."/>
            <person name="Alvarado L."/>
            <person name="Berlin A."/>
            <person name="Chapman S.B."/>
            <person name="Chen Z."/>
            <person name="Freedman E."/>
            <person name="Gellesch M."/>
            <person name="Goldberg J."/>
            <person name="Griggs A."/>
            <person name="Gujja S."/>
            <person name="Heilman E.R."/>
            <person name="Heiman D."/>
            <person name="Hepburn T."/>
            <person name="Howarth C."/>
            <person name="Jen D."/>
            <person name="Larson L."/>
            <person name="Mehta T."/>
            <person name="Neiman D."/>
            <person name="Pearson M."/>
            <person name="Roberts A."/>
            <person name="Saif S."/>
            <person name="Shea T."/>
            <person name="Shenoy N."/>
            <person name="Sisk P."/>
            <person name="Stolte C."/>
            <person name="Sykes S."/>
            <person name="Walk T."/>
            <person name="White J."/>
            <person name="Yandava C."/>
            <person name="Haas B."/>
            <person name="Nusbaum C."/>
            <person name="Birren B."/>
        </authorList>
    </citation>
    <scope>NUCLEOTIDE SEQUENCE</scope>
    <source>
        <strain evidence="8">ATCC 64411</strain>
    </source>
</reference>
<gene>
    <name evidence="8" type="ORF">MAPG_10310</name>
</gene>
<sequence length="447" mass="48256">MPNAGSQLDLPATDGTSFRTSTLVLLAPEPGIAARAWTPGFGDGWYLCPTRHTPPTGHLGQSLIRPLEVCHCSRHSFSFHCTHHFLLHSFRLPTSVAAMLSKAALLALLAAFAQGNPVRNSVQARQQRCNGDNLLNRFRGAQYTSQALEFCAIFVDGPLVTATITTAAAPIPTDHARDHPTSRFYPSPLFNTRFPMTYMEERLSSACNCIPHLAATRTHTTWVAEVTPTITGSSSRQQHQLQLQLRLRFHFGSQLDVKEPEGKRALQGPSTVAVDMTVAMCADFCKDYTYHGVEYGSECYCGNEVAAGAFPVGSSAECSMLCGGNLRLNLYTASGPAYSAPGRPAAIDVIGAFARKGCFREASGGRILTQGWDSNSMTKEVCLYSCAINGFSHAGMEWGRDCWCDNQMNNAVRLADKLCELPMATPCSGKADAPCGGDVTIEISATT</sequence>
<dbReference type="EnsemblFungi" id="MAPG_10310T0">
    <property type="protein sequence ID" value="MAPG_10310T0"/>
    <property type="gene ID" value="MAPG_10310"/>
</dbReference>